<dbReference type="NCBIfam" id="NF005872">
    <property type="entry name" value="PRK07812.1"/>
    <property type="match status" value="1"/>
</dbReference>
<keyword evidence="4 5" id="KW-0663">Pyridoxal phosphate</keyword>
<comment type="similarity">
    <text evidence="2 5">Belongs to the trans-sulfuration enzymes family.</text>
</comment>
<dbReference type="InterPro" id="IPR015424">
    <property type="entry name" value="PyrdxlP-dep_Trfase"/>
</dbReference>
<comment type="caution">
    <text evidence="6">The sequence shown here is derived from an EMBL/GenBank/DDBJ whole genome shotgun (WGS) entry which is preliminary data.</text>
</comment>
<name>A0ABV5X3X1_9MICO</name>
<organism evidence="6 7">
    <name type="scientific">Brevibacterium otitidis</name>
    <dbReference type="NCBI Taxonomy" id="53364"/>
    <lineage>
        <taxon>Bacteria</taxon>
        <taxon>Bacillati</taxon>
        <taxon>Actinomycetota</taxon>
        <taxon>Actinomycetes</taxon>
        <taxon>Micrococcales</taxon>
        <taxon>Brevibacteriaceae</taxon>
        <taxon>Brevibacterium</taxon>
    </lineage>
</organism>
<dbReference type="EMBL" id="JBHMAU010000070">
    <property type="protein sequence ID" value="MFB9777054.1"/>
    <property type="molecule type" value="Genomic_DNA"/>
</dbReference>
<dbReference type="CDD" id="cd00614">
    <property type="entry name" value="CGS_like"/>
    <property type="match status" value="1"/>
</dbReference>
<evidence type="ECO:0000256" key="4">
    <source>
        <dbReference type="ARBA" id="ARBA00022898"/>
    </source>
</evidence>
<dbReference type="InterPro" id="IPR006235">
    <property type="entry name" value="OAc-hSer/O-AcSer_sulfhydrylase"/>
</dbReference>
<evidence type="ECO:0000313" key="6">
    <source>
        <dbReference type="EMBL" id="MFB9777054.1"/>
    </source>
</evidence>
<evidence type="ECO:0000256" key="3">
    <source>
        <dbReference type="ARBA" id="ARBA00022679"/>
    </source>
</evidence>
<dbReference type="PIRSF" id="PIRSF001434">
    <property type="entry name" value="CGS"/>
    <property type="match status" value="1"/>
</dbReference>
<dbReference type="InterPro" id="IPR000277">
    <property type="entry name" value="Cys/Met-Metab_PyrdxlP-dep_enz"/>
</dbReference>
<dbReference type="PANTHER" id="PTHR43797:SF2">
    <property type="entry name" value="HOMOCYSTEINE_CYSTEINE SYNTHASE"/>
    <property type="match status" value="1"/>
</dbReference>
<dbReference type="InterPro" id="IPR054542">
    <property type="entry name" value="Cys_met_metab_PP"/>
</dbReference>
<accession>A0ABV5X3X1</accession>
<dbReference type="Gene3D" id="3.40.640.10">
    <property type="entry name" value="Type I PLP-dependent aspartate aminotransferase-like (Major domain)"/>
    <property type="match status" value="1"/>
</dbReference>
<dbReference type="GO" id="GO:0004124">
    <property type="term" value="F:cysteine synthase activity"/>
    <property type="evidence" value="ECO:0007669"/>
    <property type="project" value="UniProtKB-EC"/>
</dbReference>
<evidence type="ECO:0000256" key="2">
    <source>
        <dbReference type="ARBA" id="ARBA00009077"/>
    </source>
</evidence>
<protein>
    <submittedName>
        <fullName evidence="6">Bifunctional o-acetylhomoserine/o-acetylserine sulfhydrylase</fullName>
        <ecNumber evidence="6">2.5.1.47</ecNumber>
    </submittedName>
</protein>
<sequence>MSELSFETRQIHADQTPDAATGSRALPIYQTTSYVFDSAETAANRFALADLGPIYTRITNPTVSTVEDRIADLEGGVQGLLVASGQSAEFLAIINIAQAGDHVVASPSLYGGTYNLLDITLRKLGIETTFVSDPSDVEAWKAAVQPNTKLFFAETVSNPRSDVLDIAAVADAAHAAGVPLIVDNTLATPYLVRPIEHGADVVIHSATKYLGGHGTSIAGVIVDSGNFDYGADPERFPGFNQPDPSYNGLVYARDLGADSAFGANVSYGIKARVQLLRDLGPAASPFNAFLISQGLETLSLRIERHVENAQQVAEFLENHAQVDTVHFASLPSSPWYELGQKYLPKGVGSVLGFEIAGGYDAAVKFVDGLELHSLVANIGDVRSLVIHPASTTHAQLDEHAQRAAGVSPAFVRLAVGIEGIADIIADLEKGFAAARG</sequence>
<dbReference type="PANTHER" id="PTHR43797">
    <property type="entry name" value="HOMOCYSTEINE/CYSTEINE SYNTHASE"/>
    <property type="match status" value="1"/>
</dbReference>
<dbReference type="InterPro" id="IPR015421">
    <property type="entry name" value="PyrdxlP-dep_Trfase_major"/>
</dbReference>
<dbReference type="Proteomes" id="UP001589707">
    <property type="component" value="Unassembled WGS sequence"/>
</dbReference>
<gene>
    <name evidence="6" type="ORF">ACFFN1_11695</name>
</gene>
<evidence type="ECO:0000313" key="7">
    <source>
        <dbReference type="Proteomes" id="UP001589707"/>
    </source>
</evidence>
<dbReference type="EC" id="2.5.1.47" evidence="6"/>
<evidence type="ECO:0000256" key="5">
    <source>
        <dbReference type="RuleBase" id="RU362118"/>
    </source>
</evidence>
<evidence type="ECO:0000256" key="1">
    <source>
        <dbReference type="ARBA" id="ARBA00001933"/>
    </source>
</evidence>
<keyword evidence="3 6" id="KW-0808">Transferase</keyword>
<dbReference type="Pfam" id="PF01053">
    <property type="entry name" value="Cys_Met_Meta_PP"/>
    <property type="match status" value="1"/>
</dbReference>
<reference evidence="6 7" key="1">
    <citation type="submission" date="2024-09" db="EMBL/GenBank/DDBJ databases">
        <authorList>
            <person name="Sun Q."/>
            <person name="Mori K."/>
        </authorList>
    </citation>
    <scope>NUCLEOTIDE SEQUENCE [LARGE SCALE GENOMIC DNA]</scope>
    <source>
        <strain evidence="6 7">JCM 11683</strain>
    </source>
</reference>
<dbReference type="NCBIfam" id="TIGR01326">
    <property type="entry name" value="OAH_OAS_sulfhy"/>
    <property type="match status" value="1"/>
</dbReference>
<dbReference type="InterPro" id="IPR015422">
    <property type="entry name" value="PyrdxlP-dep_Trfase_small"/>
</dbReference>
<dbReference type="PROSITE" id="PS00868">
    <property type="entry name" value="CYS_MET_METAB_PP"/>
    <property type="match status" value="1"/>
</dbReference>
<dbReference type="Gene3D" id="3.90.1150.10">
    <property type="entry name" value="Aspartate Aminotransferase, domain 1"/>
    <property type="match status" value="1"/>
</dbReference>
<dbReference type="SUPFAM" id="SSF53383">
    <property type="entry name" value="PLP-dependent transferases"/>
    <property type="match status" value="1"/>
</dbReference>
<comment type="cofactor">
    <cofactor evidence="1 5">
        <name>pyridoxal 5'-phosphate</name>
        <dbReference type="ChEBI" id="CHEBI:597326"/>
    </cofactor>
</comment>
<proteinExistence type="inferred from homology"/>
<keyword evidence="7" id="KW-1185">Reference proteome</keyword>
<dbReference type="RefSeq" id="WP_376840959.1">
    <property type="nucleotide sequence ID" value="NZ_JBHMAU010000070.1"/>
</dbReference>